<dbReference type="AlphaFoldDB" id="W2YSN6"/>
<dbReference type="Proteomes" id="UP000018948">
    <property type="component" value="Unassembled WGS sequence"/>
</dbReference>
<accession>W2YSN6</accession>
<sequence>MTRRWKSSAPYTSMNASVSASVKRLCTFKQHAAPTSHILRENLTI</sequence>
<protein>
    <submittedName>
        <fullName evidence="1">Uncharacterized protein</fullName>
    </submittedName>
</protein>
<comment type="caution">
    <text evidence="1">The sequence shown here is derived from an EMBL/GenBank/DDBJ whole genome shotgun (WGS) entry which is preliminary data.</text>
</comment>
<gene>
    <name evidence="1" type="ORF">F442_14514</name>
</gene>
<proteinExistence type="predicted"/>
<evidence type="ECO:0000313" key="2">
    <source>
        <dbReference type="Proteomes" id="UP000018948"/>
    </source>
</evidence>
<organism evidence="1 2">
    <name type="scientific">Phytophthora nicotianae P10297</name>
    <dbReference type="NCBI Taxonomy" id="1317064"/>
    <lineage>
        <taxon>Eukaryota</taxon>
        <taxon>Sar</taxon>
        <taxon>Stramenopiles</taxon>
        <taxon>Oomycota</taxon>
        <taxon>Peronosporomycetes</taxon>
        <taxon>Peronosporales</taxon>
        <taxon>Peronosporaceae</taxon>
        <taxon>Phytophthora</taxon>
    </lineage>
</organism>
<reference evidence="1 2" key="1">
    <citation type="submission" date="2013-11" db="EMBL/GenBank/DDBJ databases">
        <title>The Genome Sequence of Phytophthora parasitica P10297.</title>
        <authorList>
            <consortium name="The Broad Institute Genomics Platform"/>
            <person name="Russ C."/>
            <person name="Tyler B."/>
            <person name="Panabieres F."/>
            <person name="Shan W."/>
            <person name="Tripathy S."/>
            <person name="Grunwald N."/>
            <person name="Machado M."/>
            <person name="Johnson C.S."/>
            <person name="Walker B."/>
            <person name="Young S.K."/>
            <person name="Zeng Q."/>
            <person name="Gargeya S."/>
            <person name="Fitzgerald M."/>
            <person name="Haas B."/>
            <person name="Abouelleil A."/>
            <person name="Allen A.W."/>
            <person name="Alvarado L."/>
            <person name="Arachchi H.M."/>
            <person name="Berlin A.M."/>
            <person name="Chapman S.B."/>
            <person name="Gainer-Dewar J."/>
            <person name="Goldberg J."/>
            <person name="Griggs A."/>
            <person name="Gujja S."/>
            <person name="Hansen M."/>
            <person name="Howarth C."/>
            <person name="Imamovic A."/>
            <person name="Ireland A."/>
            <person name="Larimer J."/>
            <person name="McCowan C."/>
            <person name="Murphy C."/>
            <person name="Pearson M."/>
            <person name="Poon T.W."/>
            <person name="Priest M."/>
            <person name="Roberts A."/>
            <person name="Saif S."/>
            <person name="Shea T."/>
            <person name="Sisk P."/>
            <person name="Sykes S."/>
            <person name="Wortman J."/>
            <person name="Nusbaum C."/>
            <person name="Birren B."/>
        </authorList>
    </citation>
    <scope>NUCLEOTIDE SEQUENCE [LARGE SCALE GENOMIC DNA]</scope>
    <source>
        <strain evidence="1 2">P10297</strain>
    </source>
</reference>
<name>W2YSN6_PHYNI</name>
<dbReference type="EMBL" id="ANIY01003000">
    <property type="protein sequence ID" value="ETP37668.1"/>
    <property type="molecule type" value="Genomic_DNA"/>
</dbReference>
<evidence type="ECO:0000313" key="1">
    <source>
        <dbReference type="EMBL" id="ETP37668.1"/>
    </source>
</evidence>